<dbReference type="GO" id="GO:0006511">
    <property type="term" value="P:ubiquitin-dependent protein catabolic process"/>
    <property type="evidence" value="ECO:0007669"/>
    <property type="project" value="InterPro"/>
</dbReference>
<dbReference type="SUPFAM" id="SSF75632">
    <property type="entry name" value="Cullin homology domain"/>
    <property type="match status" value="1"/>
</dbReference>
<dbReference type="PROSITE" id="PS50069">
    <property type="entry name" value="CULLIN_2"/>
    <property type="match status" value="1"/>
</dbReference>
<evidence type="ECO:0000256" key="1">
    <source>
        <dbReference type="ARBA" id="ARBA00016068"/>
    </source>
</evidence>
<dbReference type="InterPro" id="IPR036317">
    <property type="entry name" value="Cullin_homology_sf"/>
</dbReference>
<dbReference type="OrthoDB" id="5581181at2759"/>
<dbReference type="Proteomes" id="UP000037460">
    <property type="component" value="Unassembled WGS sequence"/>
</dbReference>
<dbReference type="Gene3D" id="1.10.10.10">
    <property type="entry name" value="Winged helix-like DNA-binding domain superfamily/Winged helix DNA-binding domain"/>
    <property type="match status" value="1"/>
</dbReference>
<evidence type="ECO:0000256" key="6">
    <source>
        <dbReference type="PROSITE-ProRule" id="PRU00330"/>
    </source>
</evidence>
<reference evidence="10" key="1">
    <citation type="journal article" date="2015" name="PLoS Genet.">
        <title>Genome Sequence and Transcriptome Analyses of Chrysochromulina tobin: Metabolic Tools for Enhanced Algal Fitness in the Prominent Order Prymnesiales (Haptophyceae).</title>
        <authorList>
            <person name="Hovde B.T."/>
            <person name="Deodato C.R."/>
            <person name="Hunsperger H.M."/>
            <person name="Ryken S.A."/>
            <person name="Yost W."/>
            <person name="Jha R.K."/>
            <person name="Patterson J."/>
            <person name="Monnat R.J. Jr."/>
            <person name="Barlow S.B."/>
            <person name="Starkenburg S.R."/>
            <person name="Cattolico R.A."/>
        </authorList>
    </citation>
    <scope>NUCLEOTIDE SEQUENCE</scope>
    <source>
        <strain evidence="10">CCMP291</strain>
    </source>
</reference>
<organism evidence="9 10">
    <name type="scientific">Chrysochromulina tobinii</name>
    <dbReference type="NCBI Taxonomy" id="1460289"/>
    <lineage>
        <taxon>Eukaryota</taxon>
        <taxon>Haptista</taxon>
        <taxon>Haptophyta</taxon>
        <taxon>Prymnesiophyceae</taxon>
        <taxon>Prymnesiales</taxon>
        <taxon>Chrysochromulinaceae</taxon>
        <taxon>Chrysochromulina</taxon>
    </lineage>
</organism>
<dbReference type="InterPro" id="IPR036388">
    <property type="entry name" value="WH-like_DNA-bd_sf"/>
</dbReference>
<dbReference type="InterPro" id="IPR014786">
    <property type="entry name" value="ANAPC2_C"/>
</dbReference>
<dbReference type="GO" id="GO:0051301">
    <property type="term" value="P:cell division"/>
    <property type="evidence" value="ECO:0007669"/>
    <property type="project" value="UniProtKB-KW"/>
</dbReference>
<evidence type="ECO:0000256" key="5">
    <source>
        <dbReference type="ARBA" id="ARBA00023306"/>
    </source>
</evidence>
<dbReference type="InterPro" id="IPR036390">
    <property type="entry name" value="WH_DNA-bd_sf"/>
</dbReference>
<comment type="similarity">
    <text evidence="6">Belongs to the cullin family.</text>
</comment>
<keyword evidence="3" id="KW-0498">Mitosis</keyword>
<dbReference type="GO" id="GO:0031625">
    <property type="term" value="F:ubiquitin protein ligase binding"/>
    <property type="evidence" value="ECO:0007669"/>
    <property type="project" value="InterPro"/>
</dbReference>
<dbReference type="EMBL" id="JWZX01003399">
    <property type="protein sequence ID" value="KOO20962.1"/>
    <property type="molecule type" value="Genomic_DNA"/>
</dbReference>
<dbReference type="AlphaFoldDB" id="A0A0M0J3T7"/>
<dbReference type="Gene3D" id="3.30.230.130">
    <property type="entry name" value="Cullin, Chain C, Domain 2"/>
    <property type="match status" value="1"/>
</dbReference>
<feature type="compositionally biased region" description="Basic and acidic residues" evidence="7">
    <location>
        <begin position="14"/>
        <end position="24"/>
    </location>
</feature>
<evidence type="ECO:0000259" key="8">
    <source>
        <dbReference type="PROSITE" id="PS50069"/>
    </source>
</evidence>
<dbReference type="Pfam" id="PF08672">
    <property type="entry name" value="ANAPC2"/>
    <property type="match status" value="1"/>
</dbReference>
<evidence type="ECO:0000256" key="2">
    <source>
        <dbReference type="ARBA" id="ARBA00022618"/>
    </source>
</evidence>
<feature type="region of interest" description="Disordered" evidence="7">
    <location>
        <begin position="1"/>
        <end position="24"/>
    </location>
</feature>
<evidence type="ECO:0000256" key="3">
    <source>
        <dbReference type="ARBA" id="ARBA00022776"/>
    </source>
</evidence>
<dbReference type="GO" id="GO:0005680">
    <property type="term" value="C:anaphase-promoting complex"/>
    <property type="evidence" value="ECO:0007669"/>
    <property type="project" value="TreeGrafter"/>
</dbReference>
<accession>A0A0M0J3T7</accession>
<dbReference type="Pfam" id="PF26557">
    <property type="entry name" value="Cullin_AB"/>
    <property type="match status" value="1"/>
</dbReference>
<dbReference type="InterPro" id="IPR057975">
    <property type="entry name" value="TPR_ANAPC2"/>
</dbReference>
<protein>
    <recommendedName>
        <fullName evidence="1">Anaphase-promoting complex subunit 2</fullName>
    </recommendedName>
</protein>
<gene>
    <name evidence="9" type="ORF">Ctob_000383</name>
</gene>
<dbReference type="InterPro" id="IPR044554">
    <property type="entry name" value="ANAPC2"/>
</dbReference>
<feature type="domain" description="Cullin family profile" evidence="8">
    <location>
        <begin position="357"/>
        <end position="553"/>
    </location>
</feature>
<dbReference type="GO" id="GO:0007091">
    <property type="term" value="P:metaphase/anaphase transition of mitotic cell cycle"/>
    <property type="evidence" value="ECO:0007669"/>
    <property type="project" value="TreeGrafter"/>
</dbReference>
<evidence type="ECO:0000256" key="4">
    <source>
        <dbReference type="ARBA" id="ARBA00022786"/>
    </source>
</evidence>
<dbReference type="PANTHER" id="PTHR45957:SF1">
    <property type="entry name" value="ANAPHASE-PROMOTING COMPLEX SUBUNIT 2"/>
    <property type="match status" value="1"/>
</dbReference>
<dbReference type="PANTHER" id="PTHR45957">
    <property type="entry name" value="ANAPHASE-PROMOTING COMPLEX SUBUNIT 2"/>
    <property type="match status" value="1"/>
</dbReference>
<dbReference type="SMART" id="SM01013">
    <property type="entry name" value="APC2"/>
    <property type="match status" value="1"/>
</dbReference>
<name>A0A0M0J3T7_9EUKA</name>
<comment type="caution">
    <text evidence="9">The sequence shown here is derived from an EMBL/GenBank/DDBJ whole genome shotgun (WGS) entry which is preliminary data.</text>
</comment>
<evidence type="ECO:0000256" key="7">
    <source>
        <dbReference type="SAM" id="MobiDB-lite"/>
    </source>
</evidence>
<dbReference type="InterPro" id="IPR016158">
    <property type="entry name" value="Cullin_homology"/>
</dbReference>
<keyword evidence="2" id="KW-0132">Cell division</keyword>
<sequence length="678" mass="75751">MPLAVFNPSQPWGDAEKHQREHPEQWTPELIETTASWTVIVRSIVQSQQEIMASPTASPAFVRRCAEEPAMRAHLDLVVDRNMYGLLKAWFMEGVRERLFNHAVPRFWRHYRELPAVAPGVRSSAAVQRRIQAAFFAATHELSAYVGAQLTMVSVLEEYETPEMSRWLARLQFFLRQALGSLRIGELFDLIVDFPDSMPAILDLRECLSHTQQHSDAVRALSAAIEARLLLPGVDTANIIQVYVSAIKALSCLDPSGVKLEAVSERVRAYLKARPDTIRQIVTSLTDPETSELLENTGSEAELLTDDGGADGSLYDAADAEEAKADEATMLAWQPDPIQADPSRPSARRNADVLSRLVNIYGSRALFVNEFRNMLADKLLTASDYDTDREVRNLELLKKRFGETALSQCEVMLKDIAESKRNTRAIQQHFDDGSARVLDATIVSRLCWPALANETFELPAALVSEMARYEKQYAHGPYMHIKAPRKLVWKPALGMVTLDVTFADRTVKNVRCSPLHATILDAFGTQPQWSLRTLSAKLKVDAQTLKKRLALWINRGFILEKGRSADGDVNYEAPTHLGKGGEGRPGGEDDEEEGAGGGAAEAQLDAEMRVYEQYVIGMLTNLTELPLARINNMLRMFVPASGGDRGYDRSEAELQRFLQRLVEDGKLELSAGMYKIRR</sequence>
<evidence type="ECO:0000313" key="10">
    <source>
        <dbReference type="Proteomes" id="UP000037460"/>
    </source>
</evidence>
<dbReference type="Pfam" id="PF25773">
    <property type="entry name" value="TPR_ANAPC2"/>
    <property type="match status" value="1"/>
</dbReference>
<dbReference type="Gene3D" id="1.20.1310.10">
    <property type="entry name" value="Cullin Repeats"/>
    <property type="match status" value="1"/>
</dbReference>
<evidence type="ECO:0000313" key="9">
    <source>
        <dbReference type="EMBL" id="KOO20962.1"/>
    </source>
</evidence>
<dbReference type="SUPFAM" id="SSF46785">
    <property type="entry name" value="Winged helix' DNA-binding domain"/>
    <property type="match status" value="1"/>
</dbReference>
<keyword evidence="4" id="KW-0833">Ubl conjugation pathway</keyword>
<dbReference type="InterPro" id="IPR059120">
    <property type="entry name" value="Cullin-like_AB"/>
</dbReference>
<keyword evidence="5" id="KW-0131">Cell cycle</keyword>
<dbReference type="SMART" id="SM00182">
    <property type="entry name" value="CULLIN"/>
    <property type="match status" value="1"/>
</dbReference>
<dbReference type="GO" id="GO:0070979">
    <property type="term" value="P:protein K11-linked ubiquitination"/>
    <property type="evidence" value="ECO:0007669"/>
    <property type="project" value="TreeGrafter"/>
</dbReference>
<proteinExistence type="inferred from homology"/>
<feature type="region of interest" description="Disordered" evidence="7">
    <location>
        <begin position="569"/>
        <end position="599"/>
    </location>
</feature>
<keyword evidence="10" id="KW-1185">Reference proteome</keyword>